<accession>A0ABC8TPY4</accession>
<feature type="compositionally biased region" description="Acidic residues" evidence="1">
    <location>
        <begin position="35"/>
        <end position="44"/>
    </location>
</feature>
<name>A0ABC8TPY4_9AQUA</name>
<gene>
    <name evidence="2" type="ORF">ILEXP_LOCUS41089</name>
</gene>
<protein>
    <submittedName>
        <fullName evidence="2">Uncharacterized protein</fullName>
    </submittedName>
</protein>
<evidence type="ECO:0000256" key="1">
    <source>
        <dbReference type="SAM" id="MobiDB-lite"/>
    </source>
</evidence>
<feature type="region of interest" description="Disordered" evidence="1">
    <location>
        <begin position="32"/>
        <end position="52"/>
    </location>
</feature>
<dbReference type="EMBL" id="CAUOFW020005769">
    <property type="protein sequence ID" value="CAK9171518.1"/>
    <property type="molecule type" value="Genomic_DNA"/>
</dbReference>
<comment type="caution">
    <text evidence="2">The sequence shown here is derived from an EMBL/GenBank/DDBJ whole genome shotgun (WGS) entry which is preliminary data.</text>
</comment>
<evidence type="ECO:0000313" key="3">
    <source>
        <dbReference type="Proteomes" id="UP001642360"/>
    </source>
</evidence>
<dbReference type="AlphaFoldDB" id="A0ABC8TPY4"/>
<proteinExistence type="predicted"/>
<reference evidence="2 3" key="1">
    <citation type="submission" date="2024-02" db="EMBL/GenBank/DDBJ databases">
        <authorList>
            <person name="Vignale AGUSTIN F."/>
            <person name="Sosa J E."/>
            <person name="Modenutti C."/>
        </authorList>
    </citation>
    <scope>NUCLEOTIDE SEQUENCE [LARGE SCALE GENOMIC DNA]</scope>
</reference>
<evidence type="ECO:0000313" key="2">
    <source>
        <dbReference type="EMBL" id="CAK9171518.1"/>
    </source>
</evidence>
<sequence>MEETEGLFFYKMWMIDKLDIFDHNDVRCETKDNFTDEGEEEESQSDAIQDSDKEVSKVSNIIIGVGNLFDVDYEAGPNAPRPQVFGYVW</sequence>
<dbReference type="Proteomes" id="UP001642360">
    <property type="component" value="Unassembled WGS sequence"/>
</dbReference>
<keyword evidence="3" id="KW-1185">Reference proteome</keyword>
<organism evidence="2 3">
    <name type="scientific">Ilex paraguariensis</name>
    <name type="common">yerba mate</name>
    <dbReference type="NCBI Taxonomy" id="185542"/>
    <lineage>
        <taxon>Eukaryota</taxon>
        <taxon>Viridiplantae</taxon>
        <taxon>Streptophyta</taxon>
        <taxon>Embryophyta</taxon>
        <taxon>Tracheophyta</taxon>
        <taxon>Spermatophyta</taxon>
        <taxon>Magnoliopsida</taxon>
        <taxon>eudicotyledons</taxon>
        <taxon>Gunneridae</taxon>
        <taxon>Pentapetalae</taxon>
        <taxon>asterids</taxon>
        <taxon>campanulids</taxon>
        <taxon>Aquifoliales</taxon>
        <taxon>Aquifoliaceae</taxon>
        <taxon>Ilex</taxon>
    </lineage>
</organism>